<name>A0ACC1I2D8_9FUNG</name>
<keyword evidence="2" id="KW-1185">Reference proteome</keyword>
<reference evidence="1" key="1">
    <citation type="submission" date="2022-07" db="EMBL/GenBank/DDBJ databases">
        <title>Phylogenomic reconstructions and comparative analyses of Kickxellomycotina fungi.</title>
        <authorList>
            <person name="Reynolds N.K."/>
            <person name="Stajich J.E."/>
            <person name="Barry K."/>
            <person name="Grigoriev I.V."/>
            <person name="Crous P."/>
            <person name="Smith M.E."/>
        </authorList>
    </citation>
    <scope>NUCLEOTIDE SEQUENCE</scope>
    <source>
        <strain evidence="1">Benny 63K</strain>
    </source>
</reference>
<sequence length="204" mass="21401">MTSHDGRHSHIVSFDFTMNKHSLLGLADDVGVFGRGALGIGRSHALFEDRDAPDSDSKSLLPVLRDAEWHMNGALLLMLPSAIRYELIDGAFPHRGNSHGPLALAASMIWHVLLDGWLSSGTSSECMWLSTVEIVDARLDHAAAWTLLSSPSIAGRVLDVCSIPGPTSSVAVGAGAGVFPAGADIIRLCPHIGACTTGSGARSV</sequence>
<dbReference type="EMBL" id="JANBPG010002329">
    <property type="protein sequence ID" value="KAJ1886173.1"/>
    <property type="molecule type" value="Genomic_DNA"/>
</dbReference>
<organism evidence="1 2">
    <name type="scientific">Kickxella alabastrina</name>
    <dbReference type="NCBI Taxonomy" id="61397"/>
    <lineage>
        <taxon>Eukaryota</taxon>
        <taxon>Fungi</taxon>
        <taxon>Fungi incertae sedis</taxon>
        <taxon>Zoopagomycota</taxon>
        <taxon>Kickxellomycotina</taxon>
        <taxon>Kickxellomycetes</taxon>
        <taxon>Kickxellales</taxon>
        <taxon>Kickxellaceae</taxon>
        <taxon>Kickxella</taxon>
    </lineage>
</organism>
<accession>A0ACC1I2D8</accession>
<protein>
    <submittedName>
        <fullName evidence="1">Uncharacterized protein</fullName>
    </submittedName>
</protein>
<proteinExistence type="predicted"/>
<comment type="caution">
    <text evidence="1">The sequence shown here is derived from an EMBL/GenBank/DDBJ whole genome shotgun (WGS) entry which is preliminary data.</text>
</comment>
<dbReference type="Proteomes" id="UP001150581">
    <property type="component" value="Unassembled WGS sequence"/>
</dbReference>
<evidence type="ECO:0000313" key="2">
    <source>
        <dbReference type="Proteomes" id="UP001150581"/>
    </source>
</evidence>
<evidence type="ECO:0000313" key="1">
    <source>
        <dbReference type="EMBL" id="KAJ1886173.1"/>
    </source>
</evidence>
<gene>
    <name evidence="1" type="ORF">LPJ66_009760</name>
</gene>